<comment type="caution">
    <text evidence="1">The sequence shown here is derived from an EMBL/GenBank/DDBJ whole genome shotgun (WGS) entry which is preliminary data.</text>
</comment>
<dbReference type="AlphaFoldDB" id="A0A562Q443"/>
<evidence type="ECO:0000313" key="1">
    <source>
        <dbReference type="EMBL" id="TWI51527.1"/>
    </source>
</evidence>
<evidence type="ECO:0000313" key="2">
    <source>
        <dbReference type="Proteomes" id="UP000315112"/>
    </source>
</evidence>
<proteinExistence type="predicted"/>
<dbReference type="SUPFAM" id="SSF53955">
    <property type="entry name" value="Lysozyme-like"/>
    <property type="match status" value="1"/>
</dbReference>
<protein>
    <submittedName>
        <fullName evidence="1">Putative chitinase</fullName>
    </submittedName>
</protein>
<dbReference type="InterPro" id="IPR023346">
    <property type="entry name" value="Lysozyme-like_dom_sf"/>
</dbReference>
<sequence length="225" mass="23811">MAVMPAAGAQARLFAPLLASAMARYGIDTVLRRAAFLATVAHESSQLSRFDENLNYGAAALTRTWPRRFPPAVARTYARQPERIANRAYALREGNGDEASGDGWRYRGAGAIQLTFANNHAACARHVGIGLDAVGAWLRTPEGACRSAGWYWAMRGLNALADAGDFDGVCDVVNLGRKTPAVGDAAGWPERRGLYLRALAVLGEARVVSAPAPAPASSTAFPAAD</sequence>
<dbReference type="EMBL" id="VLKW01000001">
    <property type="protein sequence ID" value="TWI51527.1"/>
    <property type="molecule type" value="Genomic_DNA"/>
</dbReference>
<dbReference type="PANTHER" id="PTHR34408:SF1">
    <property type="entry name" value="GLYCOSYL HYDROLASE FAMILY 19 DOMAIN-CONTAINING PROTEIN HI_1415"/>
    <property type="match status" value="1"/>
</dbReference>
<dbReference type="InterPro" id="IPR052354">
    <property type="entry name" value="Cell_Wall_Dynamics_Protein"/>
</dbReference>
<organism evidence="1 2">
    <name type="scientific">Pseudoduganella flava</name>
    <dbReference type="NCBI Taxonomy" id="871742"/>
    <lineage>
        <taxon>Bacteria</taxon>
        <taxon>Pseudomonadati</taxon>
        <taxon>Pseudomonadota</taxon>
        <taxon>Betaproteobacteria</taxon>
        <taxon>Burkholderiales</taxon>
        <taxon>Oxalobacteraceae</taxon>
        <taxon>Telluria group</taxon>
        <taxon>Pseudoduganella</taxon>
    </lineage>
</organism>
<dbReference type="PANTHER" id="PTHR34408">
    <property type="entry name" value="FAMILY PROTEIN, PUTATIVE-RELATED"/>
    <property type="match status" value="1"/>
</dbReference>
<gene>
    <name evidence="1" type="ORF">IP92_00514</name>
</gene>
<dbReference type="Proteomes" id="UP000315112">
    <property type="component" value="Unassembled WGS sequence"/>
</dbReference>
<accession>A0A562Q443</accession>
<dbReference type="Gene3D" id="1.10.530.10">
    <property type="match status" value="1"/>
</dbReference>
<reference evidence="1 2" key="1">
    <citation type="journal article" date="2015" name="Stand. Genomic Sci.">
        <title>Genomic Encyclopedia of Bacterial and Archaeal Type Strains, Phase III: the genomes of soil and plant-associated and newly described type strains.</title>
        <authorList>
            <person name="Whitman W.B."/>
            <person name="Woyke T."/>
            <person name="Klenk H.P."/>
            <person name="Zhou Y."/>
            <person name="Lilburn T.G."/>
            <person name="Beck B.J."/>
            <person name="De Vos P."/>
            <person name="Vandamme P."/>
            <person name="Eisen J.A."/>
            <person name="Garrity G."/>
            <person name="Hugenholtz P."/>
            <person name="Kyrpides N.C."/>
        </authorList>
    </citation>
    <scope>NUCLEOTIDE SEQUENCE [LARGE SCALE GENOMIC DNA]</scope>
    <source>
        <strain evidence="1 2">CGMCC 1.10685</strain>
    </source>
</reference>
<name>A0A562Q443_9BURK</name>